<keyword evidence="6" id="KW-1185">Reference proteome</keyword>
<dbReference type="RefSeq" id="WP_380753560.1">
    <property type="nucleotide sequence ID" value="NZ_JBHSRF010000021.1"/>
</dbReference>
<evidence type="ECO:0000259" key="4">
    <source>
        <dbReference type="Pfam" id="PF01370"/>
    </source>
</evidence>
<keyword evidence="2" id="KW-0560">Oxidoreductase</keyword>
<evidence type="ECO:0000256" key="1">
    <source>
        <dbReference type="ARBA" id="ARBA00007637"/>
    </source>
</evidence>
<dbReference type="EMBL" id="JBHSRF010000021">
    <property type="protein sequence ID" value="MFC6082774.1"/>
    <property type="molecule type" value="Genomic_DNA"/>
</dbReference>
<feature type="domain" description="NAD-dependent epimerase/dehydratase" evidence="4">
    <location>
        <begin position="3"/>
        <end position="177"/>
    </location>
</feature>
<proteinExistence type="inferred from homology"/>
<gene>
    <name evidence="5" type="ORF">ACFP1K_16510</name>
</gene>
<name>A0ABW1NHC7_9ACTN</name>
<evidence type="ECO:0000256" key="3">
    <source>
        <dbReference type="ARBA" id="ARBA00023027"/>
    </source>
</evidence>
<dbReference type="SUPFAM" id="SSF51735">
    <property type="entry name" value="NAD(P)-binding Rossmann-fold domains"/>
    <property type="match status" value="1"/>
</dbReference>
<protein>
    <submittedName>
        <fullName evidence="5">NAD-dependent epimerase/dehydratase family protein</fullName>
    </submittedName>
</protein>
<dbReference type="PANTHER" id="PTHR43103:SF5">
    <property type="entry name" value="4-EPIMERASE, PUTATIVE (AFU_ORTHOLOGUE AFUA_7G00360)-RELATED"/>
    <property type="match status" value="1"/>
</dbReference>
<accession>A0ABW1NHC7</accession>
<organism evidence="5 6">
    <name type="scientific">Sphaerisporangium aureirubrum</name>
    <dbReference type="NCBI Taxonomy" id="1544736"/>
    <lineage>
        <taxon>Bacteria</taxon>
        <taxon>Bacillati</taxon>
        <taxon>Actinomycetota</taxon>
        <taxon>Actinomycetes</taxon>
        <taxon>Streptosporangiales</taxon>
        <taxon>Streptosporangiaceae</taxon>
        <taxon>Sphaerisporangium</taxon>
    </lineage>
</organism>
<dbReference type="PANTHER" id="PTHR43103">
    <property type="entry name" value="NUCLEOSIDE-DIPHOSPHATE-SUGAR EPIMERASE"/>
    <property type="match status" value="1"/>
</dbReference>
<reference evidence="6" key="1">
    <citation type="journal article" date="2019" name="Int. J. Syst. Evol. Microbiol.">
        <title>The Global Catalogue of Microorganisms (GCM) 10K type strain sequencing project: providing services to taxonomists for standard genome sequencing and annotation.</title>
        <authorList>
            <consortium name="The Broad Institute Genomics Platform"/>
            <consortium name="The Broad Institute Genome Sequencing Center for Infectious Disease"/>
            <person name="Wu L."/>
            <person name="Ma J."/>
        </authorList>
    </citation>
    <scope>NUCLEOTIDE SEQUENCE [LARGE SCALE GENOMIC DNA]</scope>
    <source>
        <strain evidence="6">JCM 30346</strain>
    </source>
</reference>
<keyword evidence="3" id="KW-0520">NAD</keyword>
<dbReference type="Pfam" id="PF01370">
    <property type="entry name" value="Epimerase"/>
    <property type="match status" value="1"/>
</dbReference>
<evidence type="ECO:0000313" key="5">
    <source>
        <dbReference type="EMBL" id="MFC6082774.1"/>
    </source>
</evidence>
<comment type="caution">
    <text evidence="5">The sequence shown here is derived from an EMBL/GenBank/DDBJ whole genome shotgun (WGS) entry which is preliminary data.</text>
</comment>
<comment type="similarity">
    <text evidence="1">Belongs to the NAD(P)-dependent epimerase/dehydratase family.</text>
</comment>
<sequence length="285" mass="30772">MKIAVTGAGGKAGRAVLQDLLAHGHEVRAVDVTGAPGDRGELWHELGTPLLRADLTDFGDTVDALTGMDGVVHLAAIPAPGYFTDARTLNVNNAINGNVFLAAAKMGLSRVVFASSETALGFPFAPDAPPRYLPVDEAHYPIALSTYALSKVVGETMAEHISGWSGIPIVSLRLSNIHTTADYPNLPGYWNDPLTRVFDLWGYIDDRDVAQACRRALLADVTGARSYVIAAHDTLMNRPTADLVKEVFPDVPLNRPLEGHESVLDITKAREELGFAPEHSWREML</sequence>
<dbReference type="InterPro" id="IPR001509">
    <property type="entry name" value="Epimerase_deHydtase"/>
</dbReference>
<evidence type="ECO:0000313" key="6">
    <source>
        <dbReference type="Proteomes" id="UP001596137"/>
    </source>
</evidence>
<dbReference type="Proteomes" id="UP001596137">
    <property type="component" value="Unassembled WGS sequence"/>
</dbReference>
<dbReference type="Gene3D" id="3.40.50.720">
    <property type="entry name" value="NAD(P)-binding Rossmann-like Domain"/>
    <property type="match status" value="1"/>
</dbReference>
<dbReference type="InterPro" id="IPR036291">
    <property type="entry name" value="NAD(P)-bd_dom_sf"/>
</dbReference>
<evidence type="ECO:0000256" key="2">
    <source>
        <dbReference type="ARBA" id="ARBA00023002"/>
    </source>
</evidence>